<keyword evidence="1" id="KW-0472">Membrane</keyword>
<gene>
    <name evidence="2" type="ORF">OM33_21690</name>
</gene>
<accession>A0A0A7EM64</accession>
<dbReference type="eggNOG" id="ENOG5033Z23">
    <property type="taxonomic scope" value="Bacteria"/>
</dbReference>
<protein>
    <submittedName>
        <fullName evidence="2">Uncharacterized protein</fullName>
    </submittedName>
</protein>
<keyword evidence="1" id="KW-1133">Transmembrane helix</keyword>
<dbReference type="KEGG" id="pseo:OM33_21690"/>
<proteinExistence type="predicted"/>
<dbReference type="OrthoDB" id="9918210at2"/>
<feature type="transmembrane region" description="Helical" evidence="1">
    <location>
        <begin position="109"/>
        <end position="130"/>
    </location>
</feature>
<evidence type="ECO:0000313" key="3">
    <source>
        <dbReference type="Proteomes" id="UP000030341"/>
    </source>
</evidence>
<keyword evidence="1" id="KW-0812">Transmembrane</keyword>
<dbReference type="STRING" id="1348114.OM33_21690"/>
<evidence type="ECO:0000256" key="1">
    <source>
        <dbReference type="SAM" id="Phobius"/>
    </source>
</evidence>
<feature type="transmembrane region" description="Helical" evidence="1">
    <location>
        <begin position="82"/>
        <end position="103"/>
    </location>
</feature>
<reference evidence="2 3" key="1">
    <citation type="submission" date="2014-11" db="EMBL/GenBank/DDBJ databases">
        <title>Complete Genome Sequence of Pseudoalteromonas sp. Strain OCN003 Isolated from Kaneohe Bay, Oahu, Hawaii.</title>
        <authorList>
            <person name="Beurmann S."/>
            <person name="Videau P."/>
            <person name="Ushijima B."/>
            <person name="Smith A.M."/>
            <person name="Aeby G.S."/>
            <person name="Callahan S.M."/>
            <person name="Belcaid M."/>
        </authorList>
    </citation>
    <scope>NUCLEOTIDE SEQUENCE [LARGE SCALE GENOMIC DNA]</scope>
    <source>
        <strain evidence="2 3">OCN003</strain>
    </source>
</reference>
<dbReference type="AlphaFoldDB" id="A0A0A7EM64"/>
<dbReference type="HOGENOM" id="CLU_1863510_0_0_6"/>
<evidence type="ECO:0000313" key="2">
    <source>
        <dbReference type="EMBL" id="AIY67603.1"/>
    </source>
</evidence>
<dbReference type="EMBL" id="CP009889">
    <property type="protein sequence ID" value="AIY67603.1"/>
    <property type="molecule type" value="Genomic_DNA"/>
</dbReference>
<dbReference type="Proteomes" id="UP000030341">
    <property type="component" value="Chromosome 2"/>
</dbReference>
<name>A0A0A7EM64_9GAMM</name>
<keyword evidence="3" id="KW-1185">Reference proteome</keyword>
<sequence>MRDYLVFVQATKADFNLIKKGFNGAMFYNFIQSAIRFKKQHMKKCPHCQHKLNPFKLSFAAFPLYFKCENCNTRLRLKRVKLFWLAYLFYSVMILPITLYTPFIVHNNLGVPVIIIGAFVLYYFVANHLLKKDNITS</sequence>
<organism evidence="2 3">
    <name type="scientific">Pseudoalteromonas piratica</name>
    <dbReference type="NCBI Taxonomy" id="1348114"/>
    <lineage>
        <taxon>Bacteria</taxon>
        <taxon>Pseudomonadati</taxon>
        <taxon>Pseudomonadota</taxon>
        <taxon>Gammaproteobacteria</taxon>
        <taxon>Alteromonadales</taxon>
        <taxon>Pseudoalteromonadaceae</taxon>
        <taxon>Pseudoalteromonas</taxon>
    </lineage>
</organism>